<protein>
    <submittedName>
        <fullName evidence="4">CABIN1</fullName>
    </submittedName>
</protein>
<dbReference type="GO" id="GO:0005634">
    <property type="term" value="C:nucleus"/>
    <property type="evidence" value="ECO:0007669"/>
    <property type="project" value="UniProtKB-SubCell"/>
</dbReference>
<evidence type="ECO:0000256" key="3">
    <source>
        <dbReference type="SAM" id="MobiDB-lite"/>
    </source>
</evidence>
<comment type="subcellular location">
    <subcellularLocation>
        <location evidence="1">Nucleus</location>
    </subcellularLocation>
</comment>
<keyword evidence="5" id="KW-1185">Reference proteome</keyword>
<feature type="compositionally biased region" description="Basic and acidic residues" evidence="3">
    <location>
        <begin position="465"/>
        <end position="525"/>
    </location>
</feature>
<comment type="caution">
    <text evidence="4">The sequence shown here is derived from an EMBL/GenBank/DDBJ whole genome shotgun (WGS) entry which is preliminary data.</text>
</comment>
<feature type="region of interest" description="Disordered" evidence="3">
    <location>
        <begin position="381"/>
        <end position="541"/>
    </location>
</feature>
<dbReference type="OrthoDB" id="77564at2759"/>
<evidence type="ECO:0000256" key="2">
    <source>
        <dbReference type="ARBA" id="ARBA00023242"/>
    </source>
</evidence>
<feature type="region of interest" description="Disordered" evidence="3">
    <location>
        <begin position="62"/>
        <end position="113"/>
    </location>
</feature>
<feature type="compositionally biased region" description="Polar residues" evidence="3">
    <location>
        <begin position="309"/>
        <end position="321"/>
    </location>
</feature>
<evidence type="ECO:0000313" key="4">
    <source>
        <dbReference type="EMBL" id="CAG2220465.1"/>
    </source>
</evidence>
<evidence type="ECO:0000256" key="1">
    <source>
        <dbReference type="ARBA" id="ARBA00004123"/>
    </source>
</evidence>
<sequence>MKKSPGDFLKHYEQATECLYEENAPYPKKIAYAYSTPHLAVEALEARSGVVSLENSCSDSFSQESTYISSDPVSQSNDVSYDVSADSNSQPMELDLTNQNDKGESSQTNTNSVNKLNQIELLKKYDKASDSSLSIDSSDIYEDDEGNIIVTAKLENIGRSSSSDGENSQSKSKVADIGIPTVLSRQSFGFEPMITDEAEVTKKTDGVKMDVDVQSNIEENSQDIKDSVATALENVVSTVETVDSILSDVTVKSEISTVKSEVHSPERNLDNMDNIPAKNEDNTLSSEEVQKSNMEGMHKAVASKKDSVALSTSLVSQYDSTSSEDEGQTSKRVQKINKNDDSENGEPEQGKKTSAAKQGEVRTLGTLFDDVSHDHSVNVLEISEGGISGDVTEQTIKSGKETNPETPGQPVEKKSSDIGKVVQGESLGSVEGQKEVVNCEVGMEVDETSVKKEPDNSQNTITESSKNEENKMETNLEVKVDSLMKEDSEKKKDTSNNKDKEENTEKMECEDTIFDKSDDNKETAAKGKSSSEMVKETDVKDREKEMLEKKMEEITEKETEVKLSGKTGEQLHKLLIEKCMAALHLCLSRFPTHYKSMYRLADVYVNSPYHKNLKFAQDLLLGSSNWQQQSHMPAQGLFGDKKQNNFFQGIWRIPIGDIDRSGSFASHMNRSVMLLLEVLKQRRELTLMYQIHLWMNRSPESGKKYLRDSERILFVKMSFRLRWGNH</sequence>
<organism evidence="4 5">
    <name type="scientific">Mytilus edulis</name>
    <name type="common">Blue mussel</name>
    <dbReference type="NCBI Taxonomy" id="6550"/>
    <lineage>
        <taxon>Eukaryota</taxon>
        <taxon>Metazoa</taxon>
        <taxon>Spiralia</taxon>
        <taxon>Lophotrochozoa</taxon>
        <taxon>Mollusca</taxon>
        <taxon>Bivalvia</taxon>
        <taxon>Autobranchia</taxon>
        <taxon>Pteriomorphia</taxon>
        <taxon>Mytilida</taxon>
        <taxon>Mytiloidea</taxon>
        <taxon>Mytilidae</taxon>
        <taxon>Mytilinae</taxon>
        <taxon>Mytilus</taxon>
    </lineage>
</organism>
<dbReference type="AlphaFoldDB" id="A0A8S3SIB3"/>
<dbReference type="GO" id="GO:0006325">
    <property type="term" value="P:chromatin organization"/>
    <property type="evidence" value="ECO:0007669"/>
    <property type="project" value="InterPro"/>
</dbReference>
<dbReference type="InterPro" id="IPR033053">
    <property type="entry name" value="Hir3/CABIN1"/>
</dbReference>
<feature type="compositionally biased region" description="Polar residues" evidence="3">
    <location>
        <begin position="282"/>
        <end position="293"/>
    </location>
</feature>
<dbReference type="PANTHER" id="PTHR15502">
    <property type="entry name" value="CALCINEURIN-BINDING PROTEIN CABIN 1-RELATED"/>
    <property type="match status" value="1"/>
</dbReference>
<feature type="region of interest" description="Disordered" evidence="3">
    <location>
        <begin position="259"/>
        <end position="359"/>
    </location>
</feature>
<dbReference type="PANTHER" id="PTHR15502:SF7">
    <property type="entry name" value="CALCINEURIN-BINDING PROTEIN CABIN-1"/>
    <property type="match status" value="1"/>
</dbReference>
<evidence type="ECO:0000313" key="5">
    <source>
        <dbReference type="Proteomes" id="UP000683360"/>
    </source>
</evidence>
<dbReference type="EMBL" id="CAJPWZ010001662">
    <property type="protein sequence ID" value="CAG2220465.1"/>
    <property type="molecule type" value="Genomic_DNA"/>
</dbReference>
<gene>
    <name evidence="4" type="ORF">MEDL_33928</name>
</gene>
<dbReference type="Proteomes" id="UP000683360">
    <property type="component" value="Unassembled WGS sequence"/>
</dbReference>
<reference evidence="4" key="1">
    <citation type="submission" date="2021-03" db="EMBL/GenBank/DDBJ databases">
        <authorList>
            <person name="Bekaert M."/>
        </authorList>
    </citation>
    <scope>NUCLEOTIDE SEQUENCE</scope>
</reference>
<proteinExistence type="predicted"/>
<keyword evidence="2" id="KW-0539">Nucleus</keyword>
<dbReference type="GO" id="GO:0031491">
    <property type="term" value="F:nucleosome binding"/>
    <property type="evidence" value="ECO:0007669"/>
    <property type="project" value="TreeGrafter"/>
</dbReference>
<feature type="compositionally biased region" description="Basic and acidic residues" evidence="3">
    <location>
        <begin position="260"/>
        <end position="270"/>
    </location>
</feature>
<accession>A0A8S3SIB3</accession>
<name>A0A8S3SIB3_MYTED</name>